<dbReference type="SUPFAM" id="SSF55154">
    <property type="entry name" value="CYTH-like phosphatases"/>
    <property type="match status" value="1"/>
</dbReference>
<reference evidence="2" key="2">
    <citation type="submission" date="2022-02" db="EMBL/GenBank/DDBJ databases">
        <authorList>
            <person name="Elcheninov A.G."/>
            <person name="Sorokin D.Y."/>
            <person name="Kublanov I.V."/>
        </authorList>
    </citation>
    <scope>NUCLEOTIDE SEQUENCE</scope>
    <source>
        <strain evidence="2">AArc-St2</strain>
    </source>
</reference>
<dbReference type="InterPro" id="IPR033469">
    <property type="entry name" value="CYTH-like_dom_sf"/>
</dbReference>
<dbReference type="AlphaFoldDB" id="A0AAE3K995"/>
<dbReference type="Pfam" id="PF01928">
    <property type="entry name" value="CYTH"/>
    <property type="match status" value="1"/>
</dbReference>
<dbReference type="EMBL" id="JAKRVX010000003">
    <property type="protein sequence ID" value="MCL9817330.1"/>
    <property type="molecule type" value="Genomic_DNA"/>
</dbReference>
<sequence>MYEVEIKIETDHGPVRDQLRKRGATETDHRTQIDTYYNAPHRDFAETDEALRIRREKTADSETNKVTYKGPLIEAESKTRLEHETIVADGNTLDQALQALGFTPAATVEKERTFYEIDGYTITLDSVSELGEFVEIETEAEAAAIEAAREGATELLTTLGLDASEQIRTSYLGMLLEPDTK</sequence>
<name>A0AAE3K995_9EURY</name>
<protein>
    <submittedName>
        <fullName evidence="2">Class IV adenylate cyclase</fullName>
    </submittedName>
</protein>
<gene>
    <name evidence="2" type="primary">cyaB</name>
    <name evidence="2" type="ORF">AArcSt2_10290</name>
</gene>
<evidence type="ECO:0000313" key="2">
    <source>
        <dbReference type="EMBL" id="MCL9817330.1"/>
    </source>
</evidence>
<dbReference type="PANTHER" id="PTHR21028">
    <property type="entry name" value="SI:CH211-156B7.4"/>
    <property type="match status" value="1"/>
</dbReference>
<comment type="caution">
    <text evidence="2">The sequence shown here is derived from an EMBL/GenBank/DDBJ whole genome shotgun (WGS) entry which is preliminary data.</text>
</comment>
<dbReference type="Gene3D" id="2.40.320.10">
    <property type="entry name" value="Hypothetical Protein Pfu-838710-001"/>
    <property type="match status" value="1"/>
</dbReference>
<dbReference type="RefSeq" id="WP_174653572.1">
    <property type="nucleotide sequence ID" value="NZ_JAKRVX010000003.1"/>
</dbReference>
<dbReference type="PANTHER" id="PTHR21028:SF2">
    <property type="entry name" value="CYTH DOMAIN-CONTAINING PROTEIN"/>
    <property type="match status" value="1"/>
</dbReference>
<organism evidence="2 3">
    <name type="scientific">Natronocalculus amylovorans</name>
    <dbReference type="NCBI Taxonomy" id="2917812"/>
    <lineage>
        <taxon>Archaea</taxon>
        <taxon>Methanobacteriati</taxon>
        <taxon>Methanobacteriota</taxon>
        <taxon>Stenosarchaea group</taxon>
        <taxon>Halobacteria</taxon>
        <taxon>Halobacteriales</taxon>
        <taxon>Haloferacaceae</taxon>
        <taxon>Natronocalculus</taxon>
    </lineage>
</organism>
<evidence type="ECO:0000259" key="1">
    <source>
        <dbReference type="PROSITE" id="PS51707"/>
    </source>
</evidence>
<dbReference type="SMART" id="SM01118">
    <property type="entry name" value="CYTH"/>
    <property type="match status" value="1"/>
</dbReference>
<accession>A0AAE3K995</accession>
<keyword evidence="3" id="KW-1185">Reference proteome</keyword>
<evidence type="ECO:0000313" key="3">
    <source>
        <dbReference type="Proteomes" id="UP001203207"/>
    </source>
</evidence>
<dbReference type="PROSITE" id="PS51707">
    <property type="entry name" value="CYTH"/>
    <property type="match status" value="1"/>
</dbReference>
<dbReference type="InterPro" id="IPR008173">
    <property type="entry name" value="Adenylyl_cyclase_CyaB"/>
</dbReference>
<reference evidence="2" key="1">
    <citation type="journal article" date="2022" name="Syst. Appl. Microbiol.">
        <title>Natronocalculus amylovorans gen. nov., sp. nov., and Natranaeroarchaeum aerophilus sp. nov., dominant culturable amylolytic natronoarchaea from hypersaline soda lakes in southwestern Siberia.</title>
        <authorList>
            <person name="Sorokin D.Y."/>
            <person name="Elcheninov A.G."/>
            <person name="Khizhniak T.V."/>
            <person name="Koenen M."/>
            <person name="Bale N.J."/>
            <person name="Damste J.S.S."/>
            <person name="Kublanov I.V."/>
        </authorList>
    </citation>
    <scope>NUCLEOTIDE SEQUENCE</scope>
    <source>
        <strain evidence="2">AArc-St2</strain>
    </source>
</reference>
<dbReference type="InterPro" id="IPR023577">
    <property type="entry name" value="CYTH_domain"/>
</dbReference>
<dbReference type="NCBIfam" id="TIGR00318">
    <property type="entry name" value="cyaB"/>
    <property type="match status" value="1"/>
</dbReference>
<dbReference type="Proteomes" id="UP001203207">
    <property type="component" value="Unassembled WGS sequence"/>
</dbReference>
<dbReference type="CDD" id="cd07890">
    <property type="entry name" value="CYTH-like_AC_IV-like"/>
    <property type="match status" value="1"/>
</dbReference>
<proteinExistence type="predicted"/>
<feature type="domain" description="CYTH" evidence="1">
    <location>
        <begin position="1"/>
        <end position="177"/>
    </location>
</feature>